<dbReference type="EMBL" id="CDPU01000005">
    <property type="protein sequence ID" value="CEO46535.1"/>
    <property type="molecule type" value="Genomic_DNA"/>
</dbReference>
<gene>
    <name evidence="3" type="ORF">BN869_000002590_1</name>
</gene>
<organism evidence="3">
    <name type="scientific">Bionectria ochroleuca</name>
    <name type="common">Gliocladium roseum</name>
    <dbReference type="NCBI Taxonomy" id="29856"/>
    <lineage>
        <taxon>Eukaryota</taxon>
        <taxon>Fungi</taxon>
        <taxon>Dikarya</taxon>
        <taxon>Ascomycota</taxon>
        <taxon>Pezizomycotina</taxon>
        <taxon>Sordariomycetes</taxon>
        <taxon>Hypocreomycetidae</taxon>
        <taxon>Hypocreales</taxon>
        <taxon>Bionectriaceae</taxon>
        <taxon>Clonostachys</taxon>
    </lineage>
</organism>
<dbReference type="Pfam" id="PF26639">
    <property type="entry name" value="Het-6_barrel"/>
    <property type="match status" value="1"/>
</dbReference>
<feature type="region of interest" description="Disordered" evidence="1">
    <location>
        <begin position="1370"/>
        <end position="1473"/>
    </location>
</feature>
<dbReference type="Pfam" id="PF06985">
    <property type="entry name" value="HET"/>
    <property type="match status" value="1"/>
</dbReference>
<reference evidence="3" key="1">
    <citation type="submission" date="2015-01" db="EMBL/GenBank/DDBJ databases">
        <authorList>
            <person name="Durling Mikael"/>
        </authorList>
    </citation>
    <scope>NUCLEOTIDE SEQUENCE</scope>
</reference>
<dbReference type="PANTHER" id="PTHR24148:SF73">
    <property type="entry name" value="HET DOMAIN PROTEIN (AFU_ORTHOLOGUE AFUA_8G01020)"/>
    <property type="match status" value="1"/>
</dbReference>
<evidence type="ECO:0000259" key="2">
    <source>
        <dbReference type="Pfam" id="PF06985"/>
    </source>
</evidence>
<sequence length="2351" mass="267388">MELTYRNGRLRIDYNEVGFTRHDVEALCSISSTKLKSMNQTGEKGIGFKSVFKMSHQAQVLSGHYSFAFDAKRKLGTITPEWVVNAAKRRPGFTSILLHIQEELKQDELILELKSMGHKHLVFLRRLQRINITIDDNQGKTWETKLHREDKDSAGGYRRIITSSHDSQTLEYWIYPHIVKTLPPEPKRQHYTESAILLAFPVRGGASPEPVVEQQDTYAVHPIKDYGFKFLVNADFLLVASRQDIDASSKWNVKLRTSIWDAFQGALKHLSVGPLRHTWPRYISIPLNLSGFFWTLGYDMRQRLREIPVVETAKGEIVTPLLARYVPPPLRDQDNTPLTLGPLTESRYLSKQYSDSDWRFLQNLHVQKLSDEDFLDDIRQLLSQGNCAAEKPELWHVQIAKVLMGLYRDKNKIKELPLIPVNGGEWVPASTDNIFFRNSEEHTALGDLGVFFVDQDAAQNDDRKALFKMLDIVELSSSSLQSLILKKHSETRRSLLPAAHILVSHAVFLFRSRWQSGLFSIKRTPFWVVTTTGDFLQAHQVYLKGEWAYYADPCYTEFRREFPLLHEDYDSAVKPEEMSDWISWLCKQLGVQNVSKMTPTLQNLVVKKHSKADPTDLPTQDLMISHAKFLFQTEWISKDPPPPFYVVTEVGAYVQAKDVYLDTSTQQSFGKYFEDFRQRCQFLHKKYYSAVKPEDKKRWLKWLHENIGVQDTSRLVPKLAELTYRECSESNQAQLPTGGVLISHTVFLFRAKWKKPEPNGDKFWVFTEAGQHMPAHQVYLGTAQQPSTREWYKRFRKEHHFLHVDYYNAVKPEETNSWLTWLCGQLGLWEVPRLVDPSNPGILASDFRQILDSWPSKEFLMLLKDEWSSYERFLDGQIVESDQNGTDKVLVYPHSTGLRDQIGSAKVKCRDGLNYPLHDTFTISFLPSGTDASILSLHPLLEIPESQSADWTFLETFGVTMKESVAMYLKTLDQVRGSVVSLNFISWLYGQIQEKDGKEPGDLTTLSSKESIYIPGTAQGTAGHWVPQSECVWDGGRFLRRFHMLKRIYPECELLFKKILTHRDVDIEVLVSEAEAITANYPLKLISKLFSEIKGHTRQIDESLTRRLRAAKIFPIDEGNTETRFDNLDSGLDDSEWYIADRPHLRDSFRGVVALLSFSPRDTLRMMPLIKALGLEFRLLSKHTKSNLITEGNVRLHQEHTKTFRAKSKFIARLLPRTMSSRGDILTALDNLNVFVADKVLLQWTLEPATNPGRWTSHITKGHHYDDGIQAAVLPPKGENGIRVYLEAGSNSHLPLEFTRRFADICGIEDQANLVYFVFSQNDLSYVEDCLDRQGVLAIDDTDDADFDAPEAEIDLGMAASRQGEIEEIESKDNDDMNPGNQANGAPVKGSEAVVDGTGASDIPKTPVHHLNTAQRAQTEGALDSGTANTHAYNPPDMSSTASRPDYSTLSSHLDAPSVTGPSSSRENPASSAKSSISYASFTVLGRPRIIGAPTVVFVPSQEDLPVENFSQSASGQDILPARAQISHSGSCTVVIATNPDTRSDPDVAFVGELFVSKLLEQHLGREYEPETSWTSPLRDRAGFKKFNPSTNPVASFTLENFSAMTDFLIQASVREARKWKKSNPVYYIQVYTTVGEQESPFVMSAATLKKARECMILERSGRQPKEVFILARVSDLFKSAHACFYIDPWKMYASGQMKVQPEMNSYVTEIQRPEPQIKLSDFADIKVPEFLYRPNYENSKLPFSSFFYISAFGSGASKPKPPSHEKYEYCSLTGRKIRLLELKPGRELDELEGSLHDLSLDSAIPSFQALSYAWGYSIKPFVLKIRGRALGITASLYFALKRLRHSKEPVQLWVDAICIDQSDDKDGGKEKSAQIRLMPDIFKRATQVIVWVGEEMNEDSHVFECFRELISVQAQGSSAATIAENSDIWDSINKFFKRPWFQRVWIIQELVFASDVMVMTSKESAPWDAIYAVARICFKEAQRSTTNVMKQIAQNALVVLRLGEVRANFHEGEESNRPRLLTLFQEFQYAKATRARDKLFALLGLASDASEKDLDPDYSETLETVVRRYGKVFVERGCAIEMLYQAGFSSPRFPSWVPDWITNTPRRTITTWPSRPQGFSACSHIQSHIRFLPGSDDKVLIAKGHILDTVNEVGKKSFQTCDRIEYLQELSEFVQSRKPYPTGERSEDLVWKIPIGDSVEPTSSDGERVNFRVAYQAFTEYLQLGEQGKDWKMEIMQARAMAKIKHFLFHPQELRQLLWPYLQTALEFAERFTDAKACATDKGYVGILPGKAKKFDKVVILHGSAVPFLVRESVDRPGYYIHLGECYIHGIMRGTQSSTSALRVEEIRIH</sequence>
<dbReference type="PANTHER" id="PTHR24148">
    <property type="entry name" value="ANKYRIN REPEAT DOMAIN-CONTAINING PROTEIN 39 HOMOLOG-RELATED"/>
    <property type="match status" value="1"/>
</dbReference>
<dbReference type="SUPFAM" id="SSF55874">
    <property type="entry name" value="ATPase domain of HSP90 chaperone/DNA topoisomerase II/histidine kinase"/>
    <property type="match status" value="1"/>
</dbReference>
<dbReference type="InterPro" id="IPR036890">
    <property type="entry name" value="HATPase_C_sf"/>
</dbReference>
<accession>A0A0B7JV48</accession>
<dbReference type="InterPro" id="IPR052895">
    <property type="entry name" value="HetReg/Transcr_Mod"/>
</dbReference>
<dbReference type="Gene3D" id="3.30.565.10">
    <property type="entry name" value="Histidine kinase-like ATPase, C-terminal domain"/>
    <property type="match status" value="1"/>
</dbReference>
<proteinExistence type="predicted"/>
<feature type="compositionally biased region" description="Polar residues" evidence="1">
    <location>
        <begin position="1460"/>
        <end position="1469"/>
    </location>
</feature>
<feature type="domain" description="Heterokaryon incompatibility" evidence="2">
    <location>
        <begin position="1808"/>
        <end position="1950"/>
    </location>
</feature>
<evidence type="ECO:0000313" key="3">
    <source>
        <dbReference type="EMBL" id="CEO46535.1"/>
    </source>
</evidence>
<name>A0A0B7JV48_BIOOC</name>
<feature type="compositionally biased region" description="Polar residues" evidence="1">
    <location>
        <begin position="1426"/>
        <end position="1452"/>
    </location>
</feature>
<protein>
    <recommendedName>
        <fullName evidence="2">Heterokaryon incompatibility domain-containing protein</fullName>
    </recommendedName>
</protein>
<evidence type="ECO:0000256" key="1">
    <source>
        <dbReference type="SAM" id="MobiDB-lite"/>
    </source>
</evidence>
<dbReference type="InterPro" id="IPR010730">
    <property type="entry name" value="HET"/>
</dbReference>